<name>A0A1I4FQ24_9RHOB</name>
<dbReference type="OrthoDB" id="7836604at2"/>
<protein>
    <submittedName>
        <fullName evidence="3">Uncharacterized protein</fullName>
    </submittedName>
</protein>
<evidence type="ECO:0000313" key="4">
    <source>
        <dbReference type="Proteomes" id="UP000198851"/>
    </source>
</evidence>
<feature type="region of interest" description="Disordered" evidence="1">
    <location>
        <begin position="282"/>
        <end position="306"/>
    </location>
</feature>
<dbReference type="RefSeq" id="WP_093324887.1">
    <property type="nucleotide sequence ID" value="NZ_FOSZ01000006.1"/>
</dbReference>
<accession>A0A1I4FQ24</accession>
<dbReference type="STRING" id="1280847.SAMN04488036_106191"/>
<keyword evidence="4" id="KW-1185">Reference proteome</keyword>
<feature type="chain" id="PRO_5011572669" evidence="2">
    <location>
        <begin position="23"/>
        <end position="479"/>
    </location>
</feature>
<dbReference type="Proteomes" id="UP000198851">
    <property type="component" value="Unassembled WGS sequence"/>
</dbReference>
<evidence type="ECO:0000256" key="1">
    <source>
        <dbReference type="SAM" id="MobiDB-lite"/>
    </source>
</evidence>
<evidence type="ECO:0000256" key="2">
    <source>
        <dbReference type="SAM" id="SignalP"/>
    </source>
</evidence>
<evidence type="ECO:0000313" key="3">
    <source>
        <dbReference type="EMBL" id="SFL19559.1"/>
    </source>
</evidence>
<gene>
    <name evidence="3" type="ORF">SAMN04488036_106191</name>
</gene>
<organism evidence="3 4">
    <name type="scientific">Shimia haliotis</name>
    <dbReference type="NCBI Taxonomy" id="1280847"/>
    <lineage>
        <taxon>Bacteria</taxon>
        <taxon>Pseudomonadati</taxon>
        <taxon>Pseudomonadota</taxon>
        <taxon>Alphaproteobacteria</taxon>
        <taxon>Rhodobacterales</taxon>
        <taxon>Roseobacteraceae</taxon>
    </lineage>
</organism>
<dbReference type="EMBL" id="FOSZ01000006">
    <property type="protein sequence ID" value="SFL19559.1"/>
    <property type="molecule type" value="Genomic_DNA"/>
</dbReference>
<keyword evidence="2" id="KW-0732">Signal</keyword>
<sequence>MTISFRVFSLISALLIGSHVDAQVSFDAAENRSFASENAILDTAIPFAIGAREAQQALRGSFGWPNFQEGLVEGVYFRFDPDGYARFAPTPRLDRDVFEVICRPRTYSCAARKEGFEMFLTERGQIQLKLENVAAGDTFHVVEGVSEIQVPERIVQPLDMQLEMLLGSGGELSARRGGNEISRVSLKGFAAVSSYLRWIVARQDYSVLPRGWPVPNGADAATTSMTQSAGWASPMPQPQALAPTVISQASTLIAPVETTAAKSEAEGLRAEIDELKRMMLQDRAGPDPDPVSFPSAGEQMPAPADNTSGQVAELLQTIAALQADLRDLKQQDLPTQESGSVSVPTKQEATDAIPLAESNAAADRLRFLMDELGLDMQTAVAVLQMSPSDDIRAPEILPMPTERALETETAVAATNTILYQTDVVDQILAELEADIAQPQMPKSAEAAAAVSPTIQEYQLLSRYFASAALPALRDFAAKQ</sequence>
<proteinExistence type="predicted"/>
<reference evidence="4" key="1">
    <citation type="submission" date="2016-10" db="EMBL/GenBank/DDBJ databases">
        <authorList>
            <person name="Varghese N."/>
            <person name="Submissions S."/>
        </authorList>
    </citation>
    <scope>NUCLEOTIDE SEQUENCE [LARGE SCALE GENOMIC DNA]</scope>
    <source>
        <strain evidence="4">DSM 28453</strain>
    </source>
</reference>
<feature type="signal peptide" evidence="2">
    <location>
        <begin position="1"/>
        <end position="22"/>
    </location>
</feature>
<dbReference type="AlphaFoldDB" id="A0A1I4FQ24"/>